<dbReference type="AlphaFoldDB" id="A0A921EPT9"/>
<dbReference type="CDD" id="cd04301">
    <property type="entry name" value="NAT_SF"/>
    <property type="match status" value="1"/>
</dbReference>
<evidence type="ECO:0000313" key="4">
    <source>
        <dbReference type="EMBL" id="HJE52017.1"/>
    </source>
</evidence>
<reference evidence="4" key="1">
    <citation type="journal article" date="2021" name="PeerJ">
        <title>Extensive microbial diversity within the chicken gut microbiome revealed by metagenomics and culture.</title>
        <authorList>
            <person name="Gilroy R."/>
            <person name="Ravi A."/>
            <person name="Getino M."/>
            <person name="Pursley I."/>
            <person name="Horton D.L."/>
            <person name="Alikhan N.F."/>
            <person name="Baker D."/>
            <person name="Gharbi K."/>
            <person name="Hall N."/>
            <person name="Watson M."/>
            <person name="Adriaenssens E.M."/>
            <person name="Foster-Nyarko E."/>
            <person name="Jarju S."/>
            <person name="Secka A."/>
            <person name="Antonio M."/>
            <person name="Oren A."/>
            <person name="Chaudhuri R.R."/>
            <person name="La Ragione R."/>
            <person name="Hildebrand F."/>
            <person name="Pallen M.J."/>
        </authorList>
    </citation>
    <scope>NUCLEOTIDE SEQUENCE</scope>
    <source>
        <strain evidence="4">ChiGjej3B3-7470</strain>
    </source>
</reference>
<evidence type="ECO:0000256" key="1">
    <source>
        <dbReference type="ARBA" id="ARBA00022679"/>
    </source>
</evidence>
<keyword evidence="2" id="KW-0012">Acyltransferase</keyword>
<evidence type="ECO:0000313" key="5">
    <source>
        <dbReference type="Proteomes" id="UP000712713"/>
    </source>
</evidence>
<dbReference type="SUPFAM" id="SSF55729">
    <property type="entry name" value="Acyl-CoA N-acyltransferases (Nat)"/>
    <property type="match status" value="1"/>
</dbReference>
<gene>
    <name evidence="4" type="ORF">K8V15_08585</name>
</gene>
<dbReference type="Gene3D" id="3.40.630.30">
    <property type="match status" value="1"/>
</dbReference>
<protein>
    <submittedName>
        <fullName evidence="4">GNAT family N-acetyltransferase</fullName>
    </submittedName>
</protein>
<accession>A0A921EPT9</accession>
<comment type="caution">
    <text evidence="4">The sequence shown here is derived from an EMBL/GenBank/DDBJ whole genome shotgun (WGS) entry which is preliminary data.</text>
</comment>
<dbReference type="GO" id="GO:0016747">
    <property type="term" value="F:acyltransferase activity, transferring groups other than amino-acyl groups"/>
    <property type="evidence" value="ECO:0007669"/>
    <property type="project" value="InterPro"/>
</dbReference>
<dbReference type="EMBL" id="DYZF01000216">
    <property type="protein sequence ID" value="HJE52017.1"/>
    <property type="molecule type" value="Genomic_DNA"/>
</dbReference>
<dbReference type="Pfam" id="PF00583">
    <property type="entry name" value="Acetyltransf_1"/>
    <property type="match status" value="1"/>
</dbReference>
<evidence type="ECO:0000259" key="3">
    <source>
        <dbReference type="PROSITE" id="PS51186"/>
    </source>
</evidence>
<organism evidence="4 5">
    <name type="scientific">Tessaracoccus flavescens</name>
    <dbReference type="NCBI Taxonomy" id="399497"/>
    <lineage>
        <taxon>Bacteria</taxon>
        <taxon>Bacillati</taxon>
        <taxon>Actinomycetota</taxon>
        <taxon>Actinomycetes</taxon>
        <taxon>Propionibacteriales</taxon>
        <taxon>Propionibacteriaceae</taxon>
        <taxon>Tessaracoccus</taxon>
    </lineage>
</organism>
<evidence type="ECO:0000256" key="2">
    <source>
        <dbReference type="ARBA" id="ARBA00023315"/>
    </source>
</evidence>
<dbReference type="InterPro" id="IPR016181">
    <property type="entry name" value="Acyl_CoA_acyltransferase"/>
</dbReference>
<dbReference type="InterPro" id="IPR050832">
    <property type="entry name" value="Bact_Acetyltransf"/>
</dbReference>
<feature type="domain" description="N-acetyltransferase" evidence="3">
    <location>
        <begin position="26"/>
        <end position="189"/>
    </location>
</feature>
<dbReference type="PANTHER" id="PTHR43877">
    <property type="entry name" value="AMINOALKYLPHOSPHONATE N-ACETYLTRANSFERASE-RELATED-RELATED"/>
    <property type="match status" value="1"/>
</dbReference>
<sequence length="190" mass="20424">MAAAVNGVPIGADRVERPLWSGSMVPMIRIAGPGDFAATSRIEEAADRLLVESLKPASWPPAATSEQRAAAPGFTLVAEVDGQIVGFAQVLEVDGAAHLEQVSVLPEHGRRGVGRALVEAAVAEARRRGHYEVTLRTFAEVAFNAPFYATCGFVESTPSTPFERGLVETEERLGLTDVGRRIQMTRRLDE</sequence>
<proteinExistence type="predicted"/>
<dbReference type="PROSITE" id="PS51186">
    <property type="entry name" value="GNAT"/>
    <property type="match status" value="1"/>
</dbReference>
<name>A0A921EPT9_9ACTN</name>
<reference evidence="4" key="2">
    <citation type="submission" date="2021-09" db="EMBL/GenBank/DDBJ databases">
        <authorList>
            <person name="Gilroy R."/>
        </authorList>
    </citation>
    <scope>NUCLEOTIDE SEQUENCE</scope>
    <source>
        <strain evidence="4">ChiGjej3B3-7470</strain>
    </source>
</reference>
<keyword evidence="1" id="KW-0808">Transferase</keyword>
<dbReference type="Proteomes" id="UP000712713">
    <property type="component" value="Unassembled WGS sequence"/>
</dbReference>
<dbReference type="InterPro" id="IPR000182">
    <property type="entry name" value="GNAT_dom"/>
</dbReference>